<dbReference type="EMBL" id="QPJT01000027">
    <property type="protein sequence ID" value="RCX11126.1"/>
    <property type="molecule type" value="Genomic_DNA"/>
</dbReference>
<dbReference type="RefSeq" id="WP_114299224.1">
    <property type="nucleotide sequence ID" value="NZ_QPJT01000027.1"/>
</dbReference>
<dbReference type="InterPro" id="IPR024078">
    <property type="entry name" value="LmbE-like_dom_sf"/>
</dbReference>
<evidence type="ECO:0000313" key="1">
    <source>
        <dbReference type="EMBL" id="RCX11126.1"/>
    </source>
</evidence>
<dbReference type="OrthoDB" id="9815144at2"/>
<accession>A0A369AS85</accession>
<dbReference type="Pfam" id="PF02585">
    <property type="entry name" value="PIG-L"/>
    <property type="match status" value="1"/>
</dbReference>
<name>A0A369AS85_9FIRM</name>
<organism evidence="1 2">
    <name type="scientific">Anaerobacterium chartisolvens</name>
    <dbReference type="NCBI Taxonomy" id="1297424"/>
    <lineage>
        <taxon>Bacteria</taxon>
        <taxon>Bacillati</taxon>
        <taxon>Bacillota</taxon>
        <taxon>Clostridia</taxon>
        <taxon>Eubacteriales</taxon>
        <taxon>Oscillospiraceae</taxon>
        <taxon>Anaerobacterium</taxon>
    </lineage>
</organism>
<comment type="caution">
    <text evidence="1">The sequence shown here is derived from an EMBL/GenBank/DDBJ whole genome shotgun (WGS) entry which is preliminary data.</text>
</comment>
<dbReference type="AlphaFoldDB" id="A0A369AS85"/>
<evidence type="ECO:0000313" key="2">
    <source>
        <dbReference type="Proteomes" id="UP000253034"/>
    </source>
</evidence>
<dbReference type="Gene3D" id="3.40.50.10320">
    <property type="entry name" value="LmbE-like"/>
    <property type="match status" value="1"/>
</dbReference>
<gene>
    <name evidence="1" type="ORF">DFR58_1272</name>
</gene>
<protein>
    <submittedName>
        <fullName evidence="1">LmbE family N-acetylglucosaminyl deacetylase</fullName>
    </submittedName>
</protein>
<keyword evidence="2" id="KW-1185">Reference proteome</keyword>
<dbReference type="Proteomes" id="UP000253034">
    <property type="component" value="Unassembled WGS sequence"/>
</dbReference>
<dbReference type="InterPro" id="IPR003737">
    <property type="entry name" value="GlcNAc_PI_deacetylase-related"/>
</dbReference>
<dbReference type="SUPFAM" id="SSF102588">
    <property type="entry name" value="LmbE-like"/>
    <property type="match status" value="1"/>
</dbReference>
<sequence>MILNTEIFNNKKIIYLSPHFDDMVLSNGGLARKIYEGFKQFTLVNVFTNSLWAPNCPDTLDMKEITEIRHREDASYCSRLGLQYINLDFDDSSVRGYDAQIELSASVNEDKAYAPVKRRIAELLSDMDFDFVFCPLAVGNHIDHRIIFETVKEARPRNVLYYEDLPYALGFTEESIKSIAGTALKNPTAYYVEIHTVMDEKLNDIVIYDSQLEAEPSGNVNAYLHKLFQRDGFERIWADI</sequence>
<proteinExistence type="predicted"/>
<reference evidence="1 2" key="1">
    <citation type="submission" date="2018-07" db="EMBL/GenBank/DDBJ databases">
        <title>Genomic Encyclopedia of Type Strains, Phase IV (KMG-IV): sequencing the most valuable type-strain genomes for metagenomic binning, comparative biology and taxonomic classification.</title>
        <authorList>
            <person name="Goeker M."/>
        </authorList>
    </citation>
    <scope>NUCLEOTIDE SEQUENCE [LARGE SCALE GENOMIC DNA]</scope>
    <source>
        <strain evidence="1 2">DSM 27016</strain>
    </source>
</reference>